<comment type="caution">
    <text evidence="7">The sequence shown here is derived from an EMBL/GenBank/DDBJ whole genome shotgun (WGS) entry which is preliminary data.</text>
</comment>
<dbReference type="EMBL" id="JAGTJS010000018">
    <property type="protein sequence ID" value="KAH7243886.1"/>
    <property type="molecule type" value="Genomic_DNA"/>
</dbReference>
<dbReference type="Proteomes" id="UP000736672">
    <property type="component" value="Unassembled WGS sequence"/>
</dbReference>
<evidence type="ECO:0000313" key="8">
    <source>
        <dbReference type="Proteomes" id="UP000736672"/>
    </source>
</evidence>
<evidence type="ECO:0000256" key="4">
    <source>
        <dbReference type="ARBA" id="ARBA00023136"/>
    </source>
</evidence>
<dbReference type="GO" id="GO:0016020">
    <property type="term" value="C:membrane"/>
    <property type="evidence" value="ECO:0007669"/>
    <property type="project" value="UniProtKB-SubCell"/>
</dbReference>
<protein>
    <recommendedName>
        <fullName evidence="6">Wax synthase domain-containing protein</fullName>
    </recommendedName>
</protein>
<evidence type="ECO:0000313" key="7">
    <source>
        <dbReference type="EMBL" id="KAH7243886.1"/>
    </source>
</evidence>
<keyword evidence="3 5" id="KW-1133">Transmembrane helix</keyword>
<feature type="transmembrane region" description="Helical" evidence="5">
    <location>
        <begin position="159"/>
        <end position="180"/>
    </location>
</feature>
<keyword evidence="4 5" id="KW-0472">Membrane</keyword>
<dbReference type="InterPro" id="IPR032805">
    <property type="entry name" value="Wax_synthase_dom"/>
</dbReference>
<evidence type="ECO:0000259" key="6">
    <source>
        <dbReference type="Pfam" id="PF13813"/>
    </source>
</evidence>
<reference evidence="7" key="1">
    <citation type="journal article" date="2021" name="Nat. Commun.">
        <title>Genetic determinants of endophytism in the Arabidopsis root mycobiome.</title>
        <authorList>
            <person name="Mesny F."/>
            <person name="Miyauchi S."/>
            <person name="Thiergart T."/>
            <person name="Pickel B."/>
            <person name="Atanasova L."/>
            <person name="Karlsson M."/>
            <person name="Huettel B."/>
            <person name="Barry K.W."/>
            <person name="Haridas S."/>
            <person name="Chen C."/>
            <person name="Bauer D."/>
            <person name="Andreopoulos W."/>
            <person name="Pangilinan J."/>
            <person name="LaButti K."/>
            <person name="Riley R."/>
            <person name="Lipzen A."/>
            <person name="Clum A."/>
            <person name="Drula E."/>
            <person name="Henrissat B."/>
            <person name="Kohler A."/>
            <person name="Grigoriev I.V."/>
            <person name="Martin F.M."/>
            <person name="Hacquard S."/>
        </authorList>
    </citation>
    <scope>NUCLEOTIDE SEQUENCE</scope>
    <source>
        <strain evidence="7">FSSC 5 MPI-SDFR-AT-0091</strain>
    </source>
</reference>
<dbReference type="Pfam" id="PF13813">
    <property type="entry name" value="MBOAT_2"/>
    <property type="match status" value="1"/>
</dbReference>
<feature type="domain" description="Wax synthase" evidence="6">
    <location>
        <begin position="236"/>
        <end position="310"/>
    </location>
</feature>
<dbReference type="OrthoDB" id="1077582at2759"/>
<feature type="transmembrane region" description="Helical" evidence="5">
    <location>
        <begin position="374"/>
        <end position="395"/>
    </location>
</feature>
<sequence length="415" mass="46675">MSSTSSSSTESAQPFLAKLPFITLPFLILIAFSCPPFRGRGIIFACLLVANDYACTFSPWPPNAGAARPMRYGMATSWFFVLPALERLLLHTPELDFWLLDREGLANNGHPKELTWGKVRWAAKLVTTPRAVGWNFGHRKVNDVRARIKIQKFGRLRFAMAKLAWAVLAYITLDTVILAARNTAIPASWAWDLHTIKQIVYVEALMGLASYSTMTLQFESAAMISVVLAGGQPEDWPPLFGNIAECYTVSNVWGKVWHGYIHQPVLGISHAIIDVLQLPRRSLPTYFLHLVTAFLISGFFHIVSLFVICEGYLKPPKLVTNMGLFFMAQPLGTITEYAVVHLCQKAGLVERVIGPGDDKRHLLSRGLRDRIPHILLRGLGYTWVFCWFVWTGWWFTEAYAAVGVLEWAPPVSIWQ</sequence>
<evidence type="ECO:0000256" key="3">
    <source>
        <dbReference type="ARBA" id="ARBA00022989"/>
    </source>
</evidence>
<accession>A0A9P9GRA8</accession>
<comment type="subcellular location">
    <subcellularLocation>
        <location evidence="1">Membrane</location>
        <topology evidence="1">Multi-pass membrane protein</topology>
    </subcellularLocation>
</comment>
<keyword evidence="2 5" id="KW-0812">Transmembrane</keyword>
<evidence type="ECO:0000256" key="1">
    <source>
        <dbReference type="ARBA" id="ARBA00004141"/>
    </source>
</evidence>
<feature type="transmembrane region" description="Helical" evidence="5">
    <location>
        <begin position="15"/>
        <end position="34"/>
    </location>
</feature>
<keyword evidence="8" id="KW-1185">Reference proteome</keyword>
<dbReference type="AlphaFoldDB" id="A0A9P9GRA8"/>
<name>A0A9P9GRA8_FUSSL</name>
<gene>
    <name evidence="7" type="ORF">B0J15DRAFT_501288</name>
</gene>
<evidence type="ECO:0000256" key="5">
    <source>
        <dbReference type="SAM" id="Phobius"/>
    </source>
</evidence>
<proteinExistence type="predicted"/>
<evidence type="ECO:0000256" key="2">
    <source>
        <dbReference type="ARBA" id="ARBA00022692"/>
    </source>
</evidence>
<feature type="transmembrane region" description="Helical" evidence="5">
    <location>
        <begin position="286"/>
        <end position="308"/>
    </location>
</feature>
<organism evidence="7 8">
    <name type="scientific">Fusarium solani</name>
    <name type="common">Filamentous fungus</name>
    <dbReference type="NCBI Taxonomy" id="169388"/>
    <lineage>
        <taxon>Eukaryota</taxon>
        <taxon>Fungi</taxon>
        <taxon>Dikarya</taxon>
        <taxon>Ascomycota</taxon>
        <taxon>Pezizomycotina</taxon>
        <taxon>Sordariomycetes</taxon>
        <taxon>Hypocreomycetidae</taxon>
        <taxon>Hypocreales</taxon>
        <taxon>Nectriaceae</taxon>
        <taxon>Fusarium</taxon>
        <taxon>Fusarium solani species complex</taxon>
    </lineage>
</organism>